<name>A0A1H3DNH3_9RHOB</name>
<evidence type="ECO:0000313" key="1">
    <source>
        <dbReference type="EMBL" id="SDX67907.1"/>
    </source>
</evidence>
<sequence>MRLNTRFWSAVFPVARILEAAQNDDPALGSAWRDRMKFRQQSFLGMTEQIASLGDLSSAWDINEAAAVLYATAYLDTWRELTLHLGWTEDEYVAAMTRLLRQALLRRS</sequence>
<dbReference type="Proteomes" id="UP000198539">
    <property type="component" value="Unassembled WGS sequence"/>
</dbReference>
<organism evidence="1 2">
    <name type="scientific">Roseicitreum antarcticum</name>
    <dbReference type="NCBI Taxonomy" id="564137"/>
    <lineage>
        <taxon>Bacteria</taxon>
        <taxon>Pseudomonadati</taxon>
        <taxon>Pseudomonadota</taxon>
        <taxon>Alphaproteobacteria</taxon>
        <taxon>Rhodobacterales</taxon>
        <taxon>Paracoccaceae</taxon>
        <taxon>Roseicitreum</taxon>
    </lineage>
</organism>
<keyword evidence="2" id="KW-1185">Reference proteome</keyword>
<evidence type="ECO:0000313" key="2">
    <source>
        <dbReference type="Proteomes" id="UP000198539"/>
    </source>
</evidence>
<dbReference type="EMBL" id="FNOM01000015">
    <property type="protein sequence ID" value="SDX67907.1"/>
    <property type="molecule type" value="Genomic_DNA"/>
</dbReference>
<gene>
    <name evidence="1" type="ORF">SAMN04488238_1154</name>
</gene>
<dbReference type="AlphaFoldDB" id="A0A1H3DNH3"/>
<reference evidence="1 2" key="1">
    <citation type="submission" date="2016-10" db="EMBL/GenBank/DDBJ databases">
        <authorList>
            <person name="de Groot N.N."/>
        </authorList>
    </citation>
    <scope>NUCLEOTIDE SEQUENCE [LARGE SCALE GENOMIC DNA]</scope>
    <source>
        <strain evidence="1 2">CGMCC 1.8894</strain>
    </source>
</reference>
<dbReference type="STRING" id="564137.SAMN04488238_1154"/>
<accession>A0A1H3DNH3</accession>
<proteinExistence type="predicted"/>
<protein>
    <submittedName>
        <fullName evidence="1">Uncharacterized protein</fullName>
    </submittedName>
</protein>